<evidence type="ECO:0000313" key="15">
    <source>
        <dbReference type="Proteomes" id="UP001648503"/>
    </source>
</evidence>
<keyword evidence="6" id="KW-0418">Kinase</keyword>
<feature type="region of interest" description="Disordered" evidence="11">
    <location>
        <begin position="20"/>
        <end position="95"/>
    </location>
</feature>
<feature type="binding site" evidence="10">
    <location>
        <position position="162"/>
    </location>
    <ligand>
        <name>ATP</name>
        <dbReference type="ChEBI" id="CHEBI:30616"/>
    </ligand>
</feature>
<feature type="chain" id="PRO_5047363941" description="non-specific serine/threonine protein kinase" evidence="12">
    <location>
        <begin position="20"/>
        <end position="300"/>
    </location>
</feature>
<accession>A0ABQ8FFP0</accession>
<evidence type="ECO:0000256" key="5">
    <source>
        <dbReference type="ARBA" id="ARBA00022741"/>
    </source>
</evidence>
<dbReference type="Proteomes" id="UP001648503">
    <property type="component" value="Unassembled WGS sequence"/>
</dbReference>
<evidence type="ECO:0000256" key="7">
    <source>
        <dbReference type="ARBA" id="ARBA00022840"/>
    </source>
</evidence>
<evidence type="ECO:0000256" key="12">
    <source>
        <dbReference type="SAM" id="SignalP"/>
    </source>
</evidence>
<evidence type="ECO:0000256" key="2">
    <source>
        <dbReference type="ARBA" id="ARBA00012513"/>
    </source>
</evidence>
<sequence length="300" mass="33850">MLSLYDLFILLLTAEAIHAQGGKNNDDGANQASGSKDVINLPRRADSLRRTRASWKTKSSSSVDPQLGNGSKGPRWLRNLFGSSTSHDPPQPDKIPLPVRVGKAEAESYNQDQDIEQYNAFTESEAKYFKSKYFIKKKLGKGDFGTVYLATKRSNGFKVACKSIPKETVAEYTLESSPPPRCHIPNPLSRPKKLAAAQCRSPRPSKLFVPYEVAVQMHLSRPGHENVYVPKAFDYIILENEFMLIMDYLDESWVSLASYMKEKIRLDIEDARNIIKEIINAAISLKQHGVFHNDIHSMYQ</sequence>
<dbReference type="SUPFAM" id="SSF56112">
    <property type="entry name" value="Protein kinase-like (PK-like)"/>
    <property type="match status" value="1"/>
</dbReference>
<comment type="subcellular location">
    <subcellularLocation>
        <location evidence="1">Host cell</location>
    </subcellularLocation>
</comment>
<dbReference type="InterPro" id="IPR051138">
    <property type="entry name" value="PIM_Ser/Thr_kinase"/>
</dbReference>
<dbReference type="Gene3D" id="1.10.510.10">
    <property type="entry name" value="Transferase(Phosphotransferase) domain 1"/>
    <property type="match status" value="1"/>
</dbReference>
<evidence type="ECO:0000256" key="10">
    <source>
        <dbReference type="PROSITE-ProRule" id="PRU10141"/>
    </source>
</evidence>
<dbReference type="Gene3D" id="3.30.200.20">
    <property type="entry name" value="Phosphorylase Kinase, domain 1"/>
    <property type="match status" value="1"/>
</dbReference>
<evidence type="ECO:0000256" key="3">
    <source>
        <dbReference type="ARBA" id="ARBA00022527"/>
    </source>
</evidence>
<keyword evidence="7 10" id="KW-0067">ATP-binding</keyword>
<protein>
    <recommendedName>
        <fullName evidence="2">non-specific serine/threonine protein kinase</fullName>
        <ecNumber evidence="2">2.7.11.1</ecNumber>
    </recommendedName>
</protein>
<gene>
    <name evidence="14" type="ORF">BASA50_004415</name>
</gene>
<keyword evidence="4" id="KW-0808">Transferase</keyword>
<dbReference type="PROSITE" id="PS50011">
    <property type="entry name" value="PROTEIN_KINASE_DOM"/>
    <property type="match status" value="1"/>
</dbReference>
<dbReference type="InterPro" id="IPR017441">
    <property type="entry name" value="Protein_kinase_ATP_BS"/>
</dbReference>
<keyword evidence="15" id="KW-1185">Reference proteome</keyword>
<comment type="caution">
    <text evidence="14">The sequence shown here is derived from an EMBL/GenBank/DDBJ whole genome shotgun (WGS) entry which is preliminary data.</text>
</comment>
<dbReference type="EC" id="2.7.11.1" evidence="2"/>
<evidence type="ECO:0000256" key="9">
    <source>
        <dbReference type="ARBA" id="ARBA00048679"/>
    </source>
</evidence>
<dbReference type="EMBL" id="JAFCIX010000143">
    <property type="protein sequence ID" value="KAH6597498.1"/>
    <property type="molecule type" value="Genomic_DNA"/>
</dbReference>
<comment type="catalytic activity">
    <reaction evidence="8">
        <text>L-threonyl-[protein] + ATP = O-phospho-L-threonyl-[protein] + ADP + H(+)</text>
        <dbReference type="Rhea" id="RHEA:46608"/>
        <dbReference type="Rhea" id="RHEA-COMP:11060"/>
        <dbReference type="Rhea" id="RHEA-COMP:11605"/>
        <dbReference type="ChEBI" id="CHEBI:15378"/>
        <dbReference type="ChEBI" id="CHEBI:30013"/>
        <dbReference type="ChEBI" id="CHEBI:30616"/>
        <dbReference type="ChEBI" id="CHEBI:61977"/>
        <dbReference type="ChEBI" id="CHEBI:456216"/>
        <dbReference type="EC" id="2.7.11.1"/>
    </reaction>
</comment>
<keyword evidence="3" id="KW-0723">Serine/threonine-protein kinase</keyword>
<evidence type="ECO:0000256" key="1">
    <source>
        <dbReference type="ARBA" id="ARBA00004340"/>
    </source>
</evidence>
<evidence type="ECO:0000256" key="11">
    <source>
        <dbReference type="SAM" id="MobiDB-lite"/>
    </source>
</evidence>
<reference evidence="14 15" key="1">
    <citation type="submission" date="2021-02" db="EMBL/GenBank/DDBJ databases">
        <title>Variation within the Batrachochytrium salamandrivorans European outbreak.</title>
        <authorList>
            <person name="Kelly M."/>
            <person name="Pasmans F."/>
            <person name="Shea T.P."/>
            <person name="Munoz J.F."/>
            <person name="Carranza S."/>
            <person name="Cuomo C.A."/>
            <person name="Martel A."/>
        </authorList>
    </citation>
    <scope>NUCLEOTIDE SEQUENCE [LARGE SCALE GENOMIC DNA]</scope>
    <source>
        <strain evidence="14 15">AMFP18/2</strain>
    </source>
</reference>
<dbReference type="PROSITE" id="PS00107">
    <property type="entry name" value="PROTEIN_KINASE_ATP"/>
    <property type="match status" value="1"/>
</dbReference>
<evidence type="ECO:0000256" key="6">
    <source>
        <dbReference type="ARBA" id="ARBA00022777"/>
    </source>
</evidence>
<feature type="domain" description="Protein kinase" evidence="13">
    <location>
        <begin position="133"/>
        <end position="300"/>
    </location>
</feature>
<dbReference type="PANTHER" id="PTHR22984">
    <property type="entry name" value="SERINE/THREONINE-PROTEIN KINASE PIM"/>
    <property type="match status" value="1"/>
</dbReference>
<organism evidence="14 15">
    <name type="scientific">Batrachochytrium salamandrivorans</name>
    <dbReference type="NCBI Taxonomy" id="1357716"/>
    <lineage>
        <taxon>Eukaryota</taxon>
        <taxon>Fungi</taxon>
        <taxon>Fungi incertae sedis</taxon>
        <taxon>Chytridiomycota</taxon>
        <taxon>Chytridiomycota incertae sedis</taxon>
        <taxon>Chytridiomycetes</taxon>
        <taxon>Rhizophydiales</taxon>
        <taxon>Rhizophydiales incertae sedis</taxon>
        <taxon>Batrachochytrium</taxon>
    </lineage>
</organism>
<feature type="signal peptide" evidence="12">
    <location>
        <begin position="1"/>
        <end position="19"/>
    </location>
</feature>
<evidence type="ECO:0000256" key="4">
    <source>
        <dbReference type="ARBA" id="ARBA00022679"/>
    </source>
</evidence>
<name>A0ABQ8FFP0_9FUNG</name>
<comment type="catalytic activity">
    <reaction evidence="9">
        <text>L-seryl-[protein] + ATP = O-phospho-L-seryl-[protein] + ADP + H(+)</text>
        <dbReference type="Rhea" id="RHEA:17989"/>
        <dbReference type="Rhea" id="RHEA-COMP:9863"/>
        <dbReference type="Rhea" id="RHEA-COMP:11604"/>
        <dbReference type="ChEBI" id="CHEBI:15378"/>
        <dbReference type="ChEBI" id="CHEBI:29999"/>
        <dbReference type="ChEBI" id="CHEBI:30616"/>
        <dbReference type="ChEBI" id="CHEBI:83421"/>
        <dbReference type="ChEBI" id="CHEBI:456216"/>
        <dbReference type="EC" id="2.7.11.1"/>
    </reaction>
</comment>
<evidence type="ECO:0000313" key="14">
    <source>
        <dbReference type="EMBL" id="KAH6597498.1"/>
    </source>
</evidence>
<proteinExistence type="predicted"/>
<dbReference type="InterPro" id="IPR000719">
    <property type="entry name" value="Prot_kinase_dom"/>
</dbReference>
<evidence type="ECO:0000256" key="8">
    <source>
        <dbReference type="ARBA" id="ARBA00047899"/>
    </source>
</evidence>
<keyword evidence="12" id="KW-0732">Signal</keyword>
<evidence type="ECO:0000259" key="13">
    <source>
        <dbReference type="PROSITE" id="PS50011"/>
    </source>
</evidence>
<dbReference type="PANTHER" id="PTHR22984:SF25">
    <property type="entry name" value="PROTEIN KINASE DOMAIN-CONTAINING PROTEIN"/>
    <property type="match status" value="1"/>
</dbReference>
<keyword evidence="5 10" id="KW-0547">Nucleotide-binding</keyword>
<dbReference type="InterPro" id="IPR011009">
    <property type="entry name" value="Kinase-like_dom_sf"/>
</dbReference>